<sequence length="280" mass="31502">MWTGGVPSWSWAAWEGKVDYDTGQDRTEGAVRVAMDSFRTEYDTEVGSLVTFFCTETGKDGAVVVRRVEEGRVWFTPFDMRDDEFAEYLVIERERQLERPQDVHGAMVHDTWDRCCHNPTECLQRVDISDKARAKAETVLGSLVFTTTTAMLSLRHTKQAGEPSTEDVVCFDMVHFNDSFRGGELFVGQTMSMDRGWAEKTLDLSCKYRAVVLGAGMANGIREKTYSSWRDCGSGTQFPVALYVMVTEEQAGVLYRLAVGVVNLLAWTELRPAWESVVLG</sequence>
<evidence type="ECO:0000313" key="1">
    <source>
        <dbReference type="EMBL" id="KAK0710629.1"/>
    </source>
</evidence>
<reference evidence="1" key="1">
    <citation type="submission" date="2023-06" db="EMBL/GenBank/DDBJ databases">
        <title>Genome-scale phylogeny and comparative genomics of the fungal order Sordariales.</title>
        <authorList>
            <consortium name="Lawrence Berkeley National Laboratory"/>
            <person name="Hensen N."/>
            <person name="Bonometti L."/>
            <person name="Westerberg I."/>
            <person name="Brannstrom I.O."/>
            <person name="Guillou S."/>
            <person name="Cros-Aarteil S."/>
            <person name="Calhoun S."/>
            <person name="Haridas S."/>
            <person name="Kuo A."/>
            <person name="Mondo S."/>
            <person name="Pangilinan J."/>
            <person name="Riley R."/>
            <person name="Labutti K."/>
            <person name="Andreopoulos B."/>
            <person name="Lipzen A."/>
            <person name="Chen C."/>
            <person name="Yanf M."/>
            <person name="Daum C."/>
            <person name="Ng V."/>
            <person name="Clum A."/>
            <person name="Steindorff A."/>
            <person name="Ohm R."/>
            <person name="Martin F."/>
            <person name="Silar P."/>
            <person name="Natvig D."/>
            <person name="Lalanne C."/>
            <person name="Gautier V."/>
            <person name="Ament-Velasquez S.L."/>
            <person name="Kruys A."/>
            <person name="Hutchinson M.I."/>
            <person name="Powell A.J."/>
            <person name="Barry K."/>
            <person name="Miller A.N."/>
            <person name="Grigoriev I.V."/>
            <person name="Debuchy R."/>
            <person name="Gladieux P."/>
            <person name="Thoren M.H."/>
            <person name="Johannesson H."/>
        </authorList>
    </citation>
    <scope>NUCLEOTIDE SEQUENCE</scope>
    <source>
        <strain evidence="1">SMH4607-1</strain>
    </source>
</reference>
<organism evidence="1 2">
    <name type="scientific">Lasiosphaeris hirsuta</name>
    <dbReference type="NCBI Taxonomy" id="260670"/>
    <lineage>
        <taxon>Eukaryota</taxon>
        <taxon>Fungi</taxon>
        <taxon>Dikarya</taxon>
        <taxon>Ascomycota</taxon>
        <taxon>Pezizomycotina</taxon>
        <taxon>Sordariomycetes</taxon>
        <taxon>Sordariomycetidae</taxon>
        <taxon>Sordariales</taxon>
        <taxon>Lasiosphaeriaceae</taxon>
        <taxon>Lasiosphaeris</taxon>
    </lineage>
</organism>
<accession>A0AA40DNY0</accession>
<name>A0AA40DNY0_9PEZI</name>
<dbReference type="EMBL" id="JAUKUA010000005">
    <property type="protein sequence ID" value="KAK0710629.1"/>
    <property type="molecule type" value="Genomic_DNA"/>
</dbReference>
<proteinExistence type="predicted"/>
<protein>
    <submittedName>
        <fullName evidence="1">Uncharacterized protein</fullName>
    </submittedName>
</protein>
<dbReference type="Proteomes" id="UP001172102">
    <property type="component" value="Unassembled WGS sequence"/>
</dbReference>
<gene>
    <name evidence="1" type="ORF">B0H67DRAFT_583093</name>
</gene>
<evidence type="ECO:0000313" key="2">
    <source>
        <dbReference type="Proteomes" id="UP001172102"/>
    </source>
</evidence>
<comment type="caution">
    <text evidence="1">The sequence shown here is derived from an EMBL/GenBank/DDBJ whole genome shotgun (WGS) entry which is preliminary data.</text>
</comment>
<dbReference type="AlphaFoldDB" id="A0AA40DNY0"/>
<keyword evidence="2" id="KW-1185">Reference proteome</keyword>